<protein>
    <submittedName>
        <fullName evidence="3">VCBS domain-containing protein</fullName>
    </submittedName>
</protein>
<comment type="caution">
    <text evidence="3">The sequence shown here is derived from an EMBL/GenBank/DDBJ whole genome shotgun (WGS) entry which is preliminary data.</text>
</comment>
<evidence type="ECO:0000256" key="1">
    <source>
        <dbReference type="SAM" id="SignalP"/>
    </source>
</evidence>
<evidence type="ECO:0000313" key="4">
    <source>
        <dbReference type="Proteomes" id="UP000658278"/>
    </source>
</evidence>
<keyword evidence="1" id="KW-0732">Signal</keyword>
<dbReference type="EMBL" id="JAENII010000010">
    <property type="protein sequence ID" value="MBK1827992.1"/>
    <property type="molecule type" value="Genomic_DNA"/>
</dbReference>
<gene>
    <name evidence="3" type="ORF">JIN81_13255</name>
</gene>
<reference evidence="3" key="1">
    <citation type="submission" date="2021-01" db="EMBL/GenBank/DDBJ databases">
        <title>Modified the classification status of verrucomicrobia.</title>
        <authorList>
            <person name="Feng X."/>
        </authorList>
    </citation>
    <scope>NUCLEOTIDE SEQUENCE</scope>
    <source>
        <strain evidence="3">KCTC 22201</strain>
    </source>
</reference>
<organism evidence="3 4">
    <name type="scientific">Haloferula rosea</name>
    <dbReference type="NCBI Taxonomy" id="490093"/>
    <lineage>
        <taxon>Bacteria</taxon>
        <taxon>Pseudomonadati</taxon>
        <taxon>Verrucomicrobiota</taxon>
        <taxon>Verrucomicrobiia</taxon>
        <taxon>Verrucomicrobiales</taxon>
        <taxon>Verrucomicrobiaceae</taxon>
        <taxon>Haloferula</taxon>
    </lineage>
</organism>
<dbReference type="InterPro" id="IPR010221">
    <property type="entry name" value="VCBS_dom"/>
</dbReference>
<dbReference type="SUPFAM" id="SSF49899">
    <property type="entry name" value="Concanavalin A-like lectins/glucanases"/>
    <property type="match status" value="3"/>
</dbReference>
<evidence type="ECO:0000313" key="3">
    <source>
        <dbReference type="EMBL" id="MBK1827992.1"/>
    </source>
</evidence>
<evidence type="ECO:0000259" key="2">
    <source>
        <dbReference type="Pfam" id="PF17803"/>
    </source>
</evidence>
<keyword evidence="4" id="KW-1185">Reference proteome</keyword>
<sequence>MNSSTPLGTAACSACLSLIVFSSQAQASVGAVDDGDALTPVATVDEDTTLDTSGGLSVTDNDSGIFEITGFAPVSSKGAAVTVSADGTFLFDPTYSGDAQALSAGASLIDTFQYTITQISVPGVTFELDPSNSIDTFPWSGLNAPVAATGTGVPSEITMAYQSPPGGDRGTFHGAPNYDLNDASFEFWIKPDVTNADQVIFETGGNGTGSALVVNDDATVSWVVRNGSIPFVQSSTTLVVGQWHHIVATYDKNNPGSTDTVELFIDGASEGTATALNADDWSGTDLAGLGRRNGTTAADNVNVDGDGTNENYGNFTGQIGLARFWTGEVLDLAKVTSNRDLALNGPSVDTATVSVEVTGANDLPRALDDGIASPTIAEDGSGVAFSENLLTNDGGVVRSVGSPATSLLLWNYDASQSAGAGVWENVGPVSGANADWNLSGGVTLDASPATSISGITAAYDFDGVDDSGVLAGGAPESILGNATTVRNGAFEIWFKPDNLTQTATLTEFAGTTGSGIGVEGPLLVAGSTGGARVTYDLLNDPASLLGAGATTEFIQVMAVYAVEESTPELRLFVNGTFVGRADMAADWASTDGSGMARWAGTHVGGILNNGSGSPYDTYFDGSIAIARLYGSATAGLPAFSGLEARQNFVAVNGALDLEGDSYTVAGIVDGAMAVQGVGSPATIASGAIVTLDSNTGSFTYDPNGAFDSLATGLSATDEFFYQIDDGNGGTGSAKVTVTIEGRTDAVGDVIAATEAVVTQFKANQIVGNDQHTLATTDAFFSVDAASVSGSNWFNIGSGGATYDVNVTGGTLINPPLLDSNFGAIGAAWRNVAGVVTSVQPIADDDATFEVWFRPEPLQTGKQVLLESGGNGFGMSIVFDADANTVIFTIDGGDNVTDVIKATATGVVTGEFNQLIAVYDRDNPGLEDSLTMYLNNDPGASFDSTVKGSGVNAAGLTDQWSGGDPTGIGATAATAALGEVLDPFLGDISIVRIYARKLSALEMEANFDSVVQKILNIEGNGPGVSYTTALGATVTLNADGSFDYDATGLSADIPDGNVVQDSFDYTISDDQGGSTTATVTVNVTGVDNSFVAVNDDVTVGESSGPTSIAVLANDTQTAATVVLQSLESGYESAFENGVTVGDLGNALSGNWSYLWNAPTDWASNSSSDASTGGFGVSADYEPLVWSGTQWTADGDDITSDPLTAFLRLAPTGGHPGVGSTSSVGIGNDKARGPIAAYTVPTSGVFGIGNSILSKVSGSGDAVSAEVYVNDVFKGSFSAAPGGSIGFDGNLGFLTAGDVIYVGVSPGPTAGSDSFTWSFDVIELPSVDAQVLDIVGSVTTDGTTVTYDPGANFDSLKVGQSVQETLTYTLDEGGNTSTATLTITVQGENDAPIGVADSADVLENGTGSGSVLGNDTDVDAGESATLVVGEVEGSAGNVGAATVLASGAIVTMQTDGSFIYDPNGAFDSLDLGQTAQDTFEYTVQDENGLNAVASTTVTLDILGVVPNNGQPTATNLTQTMIYSSTASGVLIDPVIRVADPNDGITSLSDADFLWDGISTSFPGGGSDDNKFGSSDPVDVDGFAIKLAFVPTAADLGAGIVRVLYEYGGISNGHGIYLYEGVPHLLVKMQGNNGDDPAALSDFDWAGNVVCVPLTGAVVPVGEATDLAVKFTLDEVEVMVNGGAVQSTALVNRGGKTNWSGNLSVSIGEAAPLGNNGGASTDAGLFAEADLSHPEGPVIDCRFWNVTEVGMLAFDPEIETATLSVNPAEGALSVPAGASFDGTTWIYSGTPSQVNAALSLVEFLPNGTSPADVSVDIRDGEEDGAVPLTGVLTFQQANEIQDWRLSNFGTALNTGVAADDSDAGDSDSLVNILEFGFGTDPNVADNQPLEPDGSSYGTPTVRIDFTGGVTFDALFVRRDDFGQPGSVEYTVEFSADLNTFYASSASVTTVVDPADDYHIASVPYPPILPDGKKARFYRVRVEAVE</sequence>
<accession>A0A934RBH2</accession>
<dbReference type="NCBIfam" id="TIGR01965">
    <property type="entry name" value="VCBS_repeat"/>
    <property type="match status" value="2"/>
</dbReference>
<feature type="signal peptide" evidence="1">
    <location>
        <begin position="1"/>
        <end position="27"/>
    </location>
</feature>
<feature type="chain" id="PRO_5037119886" evidence="1">
    <location>
        <begin position="28"/>
        <end position="1982"/>
    </location>
</feature>
<dbReference type="Pfam" id="PF17803">
    <property type="entry name" value="Cadherin_4"/>
    <property type="match status" value="1"/>
</dbReference>
<feature type="domain" description="RapA2 cadherin-like" evidence="2">
    <location>
        <begin position="1377"/>
        <end position="1458"/>
    </location>
</feature>
<name>A0A934RBH2_9BACT</name>
<dbReference type="Gene3D" id="2.60.120.200">
    <property type="match status" value="3"/>
</dbReference>
<dbReference type="Pfam" id="PF13385">
    <property type="entry name" value="Laminin_G_3"/>
    <property type="match status" value="2"/>
</dbReference>
<proteinExistence type="predicted"/>
<dbReference type="InterPro" id="IPR013320">
    <property type="entry name" value="ConA-like_dom_sf"/>
</dbReference>
<dbReference type="RefSeq" id="WP_200280475.1">
    <property type="nucleotide sequence ID" value="NZ_JAENII010000010.1"/>
</dbReference>
<dbReference type="Pfam" id="PF17963">
    <property type="entry name" value="Big_9"/>
    <property type="match status" value="2"/>
</dbReference>
<dbReference type="InterPro" id="IPR040853">
    <property type="entry name" value="RapA2_cadherin-like"/>
</dbReference>
<dbReference type="Proteomes" id="UP000658278">
    <property type="component" value="Unassembled WGS sequence"/>
</dbReference>